<gene>
    <name evidence="7" type="ORF">HA48_11360</name>
</gene>
<evidence type="ECO:0000313" key="8">
    <source>
        <dbReference type="Proteomes" id="UP000193104"/>
    </source>
</evidence>
<evidence type="ECO:0000256" key="5">
    <source>
        <dbReference type="PIRSR" id="PIRSR000112-3"/>
    </source>
</evidence>
<keyword evidence="8" id="KW-1185">Reference proteome</keyword>
<dbReference type="PANTHER" id="PTHR43616">
    <property type="entry name" value="GLYCEROL DEHYDROGENASE"/>
    <property type="match status" value="1"/>
</dbReference>
<dbReference type="Gene3D" id="1.20.1090.10">
    <property type="entry name" value="Dehydroquinate synthase-like - alpha domain"/>
    <property type="match status" value="1"/>
</dbReference>
<feature type="binding site" evidence="5">
    <location>
        <position position="133"/>
    </location>
    <ligand>
        <name>NAD(+)</name>
        <dbReference type="ChEBI" id="CHEBI:57540"/>
    </ligand>
</feature>
<dbReference type="PROSITE" id="PS00913">
    <property type="entry name" value="ADH_IRON_1"/>
    <property type="match status" value="1"/>
</dbReference>
<evidence type="ECO:0000256" key="2">
    <source>
        <dbReference type="ARBA" id="ARBA00022723"/>
    </source>
</evidence>
<evidence type="ECO:0000256" key="4">
    <source>
        <dbReference type="PIRSR" id="PIRSR000112-1"/>
    </source>
</evidence>
<comment type="similarity">
    <text evidence="1">Belongs to the iron-containing alcohol dehydrogenase family.</text>
</comment>
<dbReference type="InterPro" id="IPR001670">
    <property type="entry name" value="ADH_Fe/GldA"/>
</dbReference>
<reference evidence="7 8" key="1">
    <citation type="journal article" date="2017" name="Antonie Van Leeuwenhoek">
        <title>Phylogenomic resolution of the bacterial genus Pantoea and its relationship with Erwinia and Tatumella.</title>
        <authorList>
            <person name="Palmer M."/>
            <person name="Steenkamp E.T."/>
            <person name="Coetzee M.P."/>
            <person name="Chan W.Y."/>
            <person name="van Zyl E."/>
            <person name="De Maayer P."/>
            <person name="Coutinho T.A."/>
            <person name="Blom J."/>
            <person name="Smits T.H."/>
            <person name="Duffy B."/>
            <person name="Venter S.N."/>
        </authorList>
    </citation>
    <scope>NUCLEOTIDE SEQUENCE [LARGE SCALE GENOMIC DNA]</scope>
    <source>
        <strain evidence="7 8">LMG 26277</strain>
    </source>
</reference>
<keyword evidence="4" id="KW-0862">Zinc</keyword>
<feature type="binding site" evidence="4">
    <location>
        <position position="273"/>
    </location>
    <ligand>
        <name>glycerol</name>
        <dbReference type="ChEBI" id="CHEBI:17754"/>
    </ligand>
</feature>
<dbReference type="InterPro" id="IPR018211">
    <property type="entry name" value="ADH_Fe_CS"/>
</dbReference>
<keyword evidence="5" id="KW-0520">NAD</keyword>
<proteinExistence type="inferred from homology"/>
<evidence type="ECO:0000259" key="6">
    <source>
        <dbReference type="Pfam" id="PF00465"/>
    </source>
</evidence>
<comment type="caution">
    <text evidence="7">The sequence shown here is derived from an EMBL/GenBank/DDBJ whole genome shotgun (WGS) entry which is preliminary data.</text>
</comment>
<dbReference type="RefSeq" id="WP_128601437.1">
    <property type="nucleotide sequence ID" value="NZ_MLFS01000028.1"/>
</dbReference>
<sequence>MSLQNLLFPARVLRGAGVLRELGTICAGIGQRALLIGGHQALAAVESPVRARLLAANVTLVAQTWFGGETAISQINRLADLALDLQADVLIGAGGGKALDTVKAVGAQIGLPVITLPTIAATCSAVTPLSIRYDDNGNFLDIFPLPQAPAAVIIDSTLLAAAPPRWLAAGLGDTLAKWYEFRAVSARHPARAGSARSSLAHSQICYDVIAEHGPSAYAAVQHGAGNDALDQVLDAIFTWAGLTSLMSNGAHAAAAHAIYEGFTFCDKTRDFGHGLLVGYGNLCLLALEDRSDDELLQEMRLARACGVPLTLAEIAVPDEDELALIVRESVQAPDMANMAAPVSEARLLAAMQRVAALAEQVI</sequence>
<organism evidence="7 8">
    <name type="scientific">Pantoea wallisii</name>
    <dbReference type="NCBI Taxonomy" id="1076551"/>
    <lineage>
        <taxon>Bacteria</taxon>
        <taxon>Pseudomonadati</taxon>
        <taxon>Pseudomonadota</taxon>
        <taxon>Gammaproteobacteria</taxon>
        <taxon>Enterobacterales</taxon>
        <taxon>Erwiniaceae</taxon>
        <taxon>Pantoea</taxon>
    </lineage>
</organism>
<name>A0A1X1D8P4_9GAMM</name>
<dbReference type="CDD" id="cd08550">
    <property type="entry name" value="GlyDH-like"/>
    <property type="match status" value="1"/>
</dbReference>
<keyword evidence="2 4" id="KW-0479">Metal-binding</keyword>
<feature type="binding site" evidence="5">
    <location>
        <position position="127"/>
    </location>
    <ligand>
        <name>NAD(+)</name>
        <dbReference type="ChEBI" id="CHEBI:57540"/>
    </ligand>
</feature>
<feature type="binding site" evidence="4">
    <location>
        <position position="256"/>
    </location>
    <ligand>
        <name>glycerol</name>
        <dbReference type="ChEBI" id="CHEBI:17754"/>
    </ligand>
</feature>
<dbReference type="STRING" id="1076551.HA48_11360"/>
<dbReference type="GO" id="GO:0016614">
    <property type="term" value="F:oxidoreductase activity, acting on CH-OH group of donors"/>
    <property type="evidence" value="ECO:0007669"/>
    <property type="project" value="InterPro"/>
</dbReference>
<comment type="cofactor">
    <cofactor evidence="4">
        <name>Zn(2+)</name>
        <dbReference type="ChEBI" id="CHEBI:29105"/>
    </cofactor>
    <text evidence="4">Binds 1 zinc ion per subunit.</text>
</comment>
<protein>
    <submittedName>
        <fullName evidence="7">Alcohol dehydrogenase</fullName>
    </submittedName>
</protein>
<evidence type="ECO:0000256" key="3">
    <source>
        <dbReference type="ARBA" id="ARBA00023002"/>
    </source>
</evidence>
<feature type="binding site" evidence="4">
    <location>
        <position position="173"/>
    </location>
    <ligand>
        <name>glycerol</name>
        <dbReference type="ChEBI" id="CHEBI:17754"/>
    </ligand>
</feature>
<dbReference type="PIRSF" id="PIRSF000112">
    <property type="entry name" value="Glycerol_dehydrogenase"/>
    <property type="match status" value="1"/>
</dbReference>
<dbReference type="PANTHER" id="PTHR43616:SF3">
    <property type="entry name" value="HYDROXYCARBOXYLATE DEHYDROGENASE A"/>
    <property type="match status" value="1"/>
</dbReference>
<dbReference type="GO" id="GO:0046872">
    <property type="term" value="F:metal ion binding"/>
    <property type="evidence" value="ECO:0007669"/>
    <property type="project" value="UniProtKB-KW"/>
</dbReference>
<evidence type="ECO:0000313" key="7">
    <source>
        <dbReference type="EMBL" id="ORM73059.1"/>
    </source>
</evidence>
<feature type="domain" description="Alcohol dehydrogenase iron-type/glycerol dehydrogenase GldA" evidence="6">
    <location>
        <begin position="9"/>
        <end position="155"/>
    </location>
</feature>
<dbReference type="Proteomes" id="UP000193104">
    <property type="component" value="Unassembled WGS sequence"/>
</dbReference>
<keyword evidence="3" id="KW-0560">Oxidoreductase</keyword>
<feature type="binding site" evidence="5">
    <location>
        <begin position="96"/>
        <end position="100"/>
    </location>
    <ligand>
        <name>NAD(+)</name>
        <dbReference type="ChEBI" id="CHEBI:57540"/>
    </ligand>
</feature>
<accession>A0A1X1D8P4</accession>
<evidence type="ECO:0000256" key="1">
    <source>
        <dbReference type="ARBA" id="ARBA00007358"/>
    </source>
</evidence>
<dbReference type="OrthoDB" id="5198708at2"/>
<feature type="binding site" evidence="5">
    <location>
        <position position="129"/>
    </location>
    <ligand>
        <name>NAD(+)</name>
        <dbReference type="ChEBI" id="CHEBI:57540"/>
    </ligand>
</feature>
<dbReference type="Gene3D" id="3.40.50.1970">
    <property type="match status" value="1"/>
</dbReference>
<dbReference type="AlphaFoldDB" id="A0A1X1D8P4"/>
<dbReference type="Pfam" id="PF00465">
    <property type="entry name" value="Fe-ADH"/>
    <property type="match status" value="1"/>
</dbReference>
<dbReference type="EMBL" id="MLFS01000028">
    <property type="protein sequence ID" value="ORM73059.1"/>
    <property type="molecule type" value="Genomic_DNA"/>
</dbReference>
<dbReference type="InterPro" id="IPR016205">
    <property type="entry name" value="Glycerol_DH"/>
</dbReference>
<dbReference type="SUPFAM" id="SSF56796">
    <property type="entry name" value="Dehydroquinate synthase-like"/>
    <property type="match status" value="1"/>
</dbReference>